<proteinExistence type="predicted"/>
<reference evidence="3" key="1">
    <citation type="submission" date="2016-10" db="EMBL/GenBank/DDBJ databases">
        <authorList>
            <person name="Varghese N."/>
            <person name="Submissions S."/>
        </authorList>
    </citation>
    <scope>NUCLEOTIDE SEQUENCE [LARGE SCALE GENOMIC DNA]</scope>
    <source>
        <strain evidence="3">DSM 19110</strain>
    </source>
</reference>
<feature type="domain" description="2,6-dihydroxypyridine 3-monooxygenase substrate binding" evidence="1">
    <location>
        <begin position="162"/>
        <end position="289"/>
    </location>
</feature>
<dbReference type="PANTHER" id="PTHR47469:SF2">
    <property type="entry name" value="OS06G0597600 PROTEIN"/>
    <property type="match status" value="1"/>
</dbReference>
<dbReference type="Proteomes" id="UP000183200">
    <property type="component" value="Unassembled WGS sequence"/>
</dbReference>
<dbReference type="InterPro" id="IPR053212">
    <property type="entry name" value="DHP_3-monooxygenase"/>
</dbReference>
<protein>
    <submittedName>
        <fullName evidence="2">2-polyprenyl-6-methoxyphenol hydroxylase</fullName>
    </submittedName>
</protein>
<evidence type="ECO:0000313" key="2">
    <source>
        <dbReference type="EMBL" id="SDL60178.1"/>
    </source>
</evidence>
<keyword evidence="3" id="KW-1185">Reference proteome</keyword>
<organism evidence="2 3">
    <name type="scientific">Pedobacter steynii</name>
    <dbReference type="NCBI Taxonomy" id="430522"/>
    <lineage>
        <taxon>Bacteria</taxon>
        <taxon>Pseudomonadati</taxon>
        <taxon>Bacteroidota</taxon>
        <taxon>Sphingobacteriia</taxon>
        <taxon>Sphingobacteriales</taxon>
        <taxon>Sphingobacteriaceae</taxon>
        <taxon>Pedobacter</taxon>
    </lineage>
</organism>
<dbReference type="EMBL" id="FNGY01000001">
    <property type="protein sequence ID" value="SDL60178.1"/>
    <property type="molecule type" value="Genomic_DNA"/>
</dbReference>
<name>A0A1G9LE10_9SPHI</name>
<dbReference type="Pfam" id="PF22607">
    <property type="entry name" value="FAD_binding-like"/>
    <property type="match status" value="1"/>
</dbReference>
<evidence type="ECO:0000313" key="3">
    <source>
        <dbReference type="Proteomes" id="UP000183200"/>
    </source>
</evidence>
<dbReference type="Gene3D" id="3.50.50.60">
    <property type="entry name" value="FAD/NAD(P)-binding domain"/>
    <property type="match status" value="2"/>
</dbReference>
<dbReference type="SUPFAM" id="SSF54373">
    <property type="entry name" value="FAD-linked reductases, C-terminal domain"/>
    <property type="match status" value="1"/>
</dbReference>
<gene>
    <name evidence="2" type="ORF">SAMN05421820_101859</name>
</gene>
<dbReference type="OrthoDB" id="9766816at2"/>
<sequence>MKIIIIGGSIGGLTAGIALMDAGHDVHIYERSAGEMKDRGAGLVIQHDMMEYFIEQGIATRSVFGVSATKRQILDDKGRAALLYPNDTVFTSWNYIWRQLKDYFPASSYSPGFELESIGEEEDTVTAKFKNGEHRTADLIIGADGVSSTVRDYVASGIKPQYAGYVAYRGLIPESELTADEIRFFSDKFSIHHYQNSHFLSYLVPGKNGDLRKGHRLYNWVWYQNKTTKQLEELLTDKNGTHRQFTVPAGFLNPDQQHQLNEHAERDLPEVLKNRVHQTTNPFVQVILDMAVPKMFKGRIAILGDAANLVRPHTASGTAKAYRDAIALAMNLSEYPDLAAALQNWNKYQIRHAISLDMHGRQLAAQSGLGSHY</sequence>
<dbReference type="PANTHER" id="PTHR47469">
    <property type="entry name" value="MONOOXYGENASE-LIKE"/>
    <property type="match status" value="1"/>
</dbReference>
<dbReference type="RefSeq" id="WP_074604843.1">
    <property type="nucleotide sequence ID" value="NZ_FNGY01000001.1"/>
</dbReference>
<dbReference type="InterPro" id="IPR054707">
    <property type="entry name" value="DhpH_subs-bd"/>
</dbReference>
<accession>A0A1G9LE10</accession>
<dbReference type="NCBIfam" id="NF005566">
    <property type="entry name" value="PRK07236.1"/>
    <property type="match status" value="1"/>
</dbReference>
<evidence type="ECO:0000259" key="1">
    <source>
        <dbReference type="Pfam" id="PF22607"/>
    </source>
</evidence>
<dbReference type="PRINTS" id="PR00420">
    <property type="entry name" value="RNGMNOXGNASE"/>
</dbReference>
<dbReference type="InterPro" id="IPR036188">
    <property type="entry name" value="FAD/NAD-bd_sf"/>
</dbReference>
<dbReference type="AlphaFoldDB" id="A0A1G9LE10"/>
<dbReference type="SUPFAM" id="SSF51905">
    <property type="entry name" value="FAD/NAD(P)-binding domain"/>
    <property type="match status" value="1"/>
</dbReference>